<dbReference type="Proteomes" id="UP000715781">
    <property type="component" value="Unassembled WGS sequence"/>
</dbReference>
<proteinExistence type="predicted"/>
<gene>
    <name evidence="1" type="ORF">KME32_35985</name>
</gene>
<reference evidence="1" key="1">
    <citation type="submission" date="2021-05" db="EMBL/GenBank/DDBJ databases">
        <authorList>
            <person name="Pietrasiak N."/>
            <person name="Ward R."/>
            <person name="Stajich J.E."/>
            <person name="Kurbessoian T."/>
        </authorList>
    </citation>
    <scope>NUCLEOTIDE SEQUENCE</scope>
    <source>
        <strain evidence="1">JT2-VF2</strain>
    </source>
</reference>
<sequence>MNKPVELLYHSERDCIFYKSAIALPTQQFIPSIAPCGAMAINLLKLIF</sequence>
<dbReference type="AlphaFoldDB" id="A0A951Q865"/>
<reference evidence="1" key="2">
    <citation type="journal article" date="2022" name="Microbiol. Resour. Announc.">
        <title>Metagenome Sequencing to Explore Phylogenomics of Terrestrial Cyanobacteria.</title>
        <authorList>
            <person name="Ward R.D."/>
            <person name="Stajich J.E."/>
            <person name="Johansen J.R."/>
            <person name="Huntemann M."/>
            <person name="Clum A."/>
            <person name="Foster B."/>
            <person name="Foster B."/>
            <person name="Roux S."/>
            <person name="Palaniappan K."/>
            <person name="Varghese N."/>
            <person name="Mukherjee S."/>
            <person name="Reddy T.B.K."/>
            <person name="Daum C."/>
            <person name="Copeland A."/>
            <person name="Chen I.A."/>
            <person name="Ivanova N.N."/>
            <person name="Kyrpides N.C."/>
            <person name="Shapiro N."/>
            <person name="Eloe-Fadrosh E.A."/>
            <person name="Pietrasiak N."/>
        </authorList>
    </citation>
    <scope>NUCLEOTIDE SEQUENCE</scope>
    <source>
        <strain evidence="1">JT2-VF2</strain>
    </source>
</reference>
<evidence type="ECO:0000313" key="1">
    <source>
        <dbReference type="EMBL" id="MBW4566361.1"/>
    </source>
</evidence>
<protein>
    <submittedName>
        <fullName evidence="1">Uncharacterized protein</fullName>
    </submittedName>
</protein>
<accession>A0A951Q865</accession>
<name>A0A951Q865_9NOST</name>
<dbReference type="EMBL" id="JAHHHN010000077">
    <property type="protein sequence ID" value="MBW4566361.1"/>
    <property type="molecule type" value="Genomic_DNA"/>
</dbReference>
<organism evidence="1 2">
    <name type="scientific">Mojavia pulchra JT2-VF2</name>
    <dbReference type="NCBI Taxonomy" id="287848"/>
    <lineage>
        <taxon>Bacteria</taxon>
        <taxon>Bacillati</taxon>
        <taxon>Cyanobacteriota</taxon>
        <taxon>Cyanophyceae</taxon>
        <taxon>Nostocales</taxon>
        <taxon>Nostocaceae</taxon>
    </lineage>
</organism>
<comment type="caution">
    <text evidence="1">The sequence shown here is derived from an EMBL/GenBank/DDBJ whole genome shotgun (WGS) entry which is preliminary data.</text>
</comment>
<evidence type="ECO:0000313" key="2">
    <source>
        <dbReference type="Proteomes" id="UP000715781"/>
    </source>
</evidence>